<feature type="domain" description="Thil AANH" evidence="3">
    <location>
        <begin position="10"/>
        <end position="157"/>
    </location>
</feature>
<accession>A0A3A4NAA8</accession>
<dbReference type="Gene3D" id="3.40.50.620">
    <property type="entry name" value="HUPs"/>
    <property type="match status" value="1"/>
</dbReference>
<organism evidence="5 6">
    <name type="scientific">Abyssobacteria bacterium (strain SURF_5)</name>
    <dbReference type="NCBI Taxonomy" id="2093360"/>
    <lineage>
        <taxon>Bacteria</taxon>
        <taxon>Pseudomonadati</taxon>
        <taxon>Candidatus Hydrogenedentota</taxon>
        <taxon>Candidatus Abyssobacteria</taxon>
    </lineage>
</organism>
<evidence type="ECO:0000259" key="4">
    <source>
        <dbReference type="Pfam" id="PF18297"/>
    </source>
</evidence>
<dbReference type="Pfam" id="PF18297">
    <property type="entry name" value="NFACT-R_2"/>
    <property type="match status" value="1"/>
</dbReference>
<dbReference type="AlphaFoldDB" id="A0A3A4NAA8"/>
<evidence type="ECO:0000256" key="2">
    <source>
        <dbReference type="ARBA" id="ARBA00022840"/>
    </source>
</evidence>
<feature type="domain" description="NFACT protein RNA binding" evidence="4">
    <location>
        <begin position="239"/>
        <end position="339"/>
    </location>
</feature>
<keyword evidence="2" id="KW-0067">ATP-binding</keyword>
<reference evidence="5 6" key="1">
    <citation type="journal article" date="2017" name="ISME J.">
        <title>Energy and carbon metabolisms in a deep terrestrial subsurface fluid microbial community.</title>
        <authorList>
            <person name="Momper L."/>
            <person name="Jungbluth S.P."/>
            <person name="Lee M.D."/>
            <person name="Amend J.P."/>
        </authorList>
    </citation>
    <scope>NUCLEOTIDE SEQUENCE [LARGE SCALE GENOMIC DNA]</scope>
    <source>
        <strain evidence="5">SURF_5</strain>
    </source>
</reference>
<proteinExistence type="predicted"/>
<protein>
    <submittedName>
        <fullName evidence="5">Uncharacterized protein</fullName>
    </submittedName>
</protein>
<dbReference type="InterPro" id="IPR020536">
    <property type="entry name" value="ThiI_AANH"/>
</dbReference>
<evidence type="ECO:0000259" key="3">
    <source>
        <dbReference type="Pfam" id="PF02568"/>
    </source>
</evidence>
<evidence type="ECO:0000313" key="6">
    <source>
        <dbReference type="Proteomes" id="UP000265882"/>
    </source>
</evidence>
<keyword evidence="1" id="KW-0547">Nucleotide-binding</keyword>
<dbReference type="GO" id="GO:0005524">
    <property type="term" value="F:ATP binding"/>
    <property type="evidence" value="ECO:0007669"/>
    <property type="project" value="UniProtKB-KW"/>
</dbReference>
<dbReference type="PANTHER" id="PTHR11933">
    <property type="entry name" value="TRNA 5-METHYLAMINOMETHYL-2-THIOURIDYLATE -METHYLTRANSFERASE"/>
    <property type="match status" value="1"/>
</dbReference>
<evidence type="ECO:0000313" key="5">
    <source>
        <dbReference type="EMBL" id="RJP18027.1"/>
    </source>
</evidence>
<dbReference type="Proteomes" id="UP000265882">
    <property type="component" value="Unassembled WGS sequence"/>
</dbReference>
<sequence>MEKETRRKPRAIALLSGGLDSTLAVSILLDMGVEVEAVNFKTIFCQCTSERRREGCGSEARRMSEALGLKLSVFSVTDDYLDIIKHPPHGWGSSMNPCIDCRIFMFRKAKEYMERTGADFIVTGEVLGQRPMSQHMHAIRTIERESGLDGLVVRPLCAKLLPPSKPEQEGLIDREKMLSIRGRSRKPQIRLAAEKGIHDYACPAGGCLLADKIYGRKLRELLEHKPDATFADMRLLKYGRHFRLADGSKIIVGRDEKENEKLERLGQRLLQMQVVDGLGPVTLAPADISGESKLVAASITARYSKGRNEASLVIRSRMNGEEELLEVQPISDERLSPWRIE</sequence>
<dbReference type="Pfam" id="PF02568">
    <property type="entry name" value="ThiI"/>
    <property type="match status" value="1"/>
</dbReference>
<dbReference type="GO" id="GO:0004810">
    <property type="term" value="F:CCA tRNA nucleotidyltransferase activity"/>
    <property type="evidence" value="ECO:0007669"/>
    <property type="project" value="InterPro"/>
</dbReference>
<dbReference type="SUPFAM" id="SSF52402">
    <property type="entry name" value="Adenine nucleotide alpha hydrolases-like"/>
    <property type="match status" value="1"/>
</dbReference>
<evidence type="ECO:0000256" key="1">
    <source>
        <dbReference type="ARBA" id="ARBA00022741"/>
    </source>
</evidence>
<dbReference type="InterPro" id="IPR014729">
    <property type="entry name" value="Rossmann-like_a/b/a_fold"/>
</dbReference>
<dbReference type="PANTHER" id="PTHR11933:SF6">
    <property type="entry name" value="THIL AANH DOMAIN-CONTAINING PROTEIN"/>
    <property type="match status" value="1"/>
</dbReference>
<gene>
    <name evidence="5" type="ORF">C4520_15185</name>
</gene>
<name>A0A3A4NAA8_ABYX5</name>
<dbReference type="EMBL" id="QZKU01000106">
    <property type="protein sequence ID" value="RJP18027.1"/>
    <property type="molecule type" value="Genomic_DNA"/>
</dbReference>
<comment type="caution">
    <text evidence="5">The sequence shown here is derived from an EMBL/GenBank/DDBJ whole genome shotgun (WGS) entry which is preliminary data.</text>
</comment>
<dbReference type="InterPro" id="IPR059101">
    <property type="entry name" value="NFACT-R_2"/>
</dbReference>